<keyword evidence="2" id="KW-0378">Hydrolase</keyword>
<evidence type="ECO:0000313" key="3">
    <source>
        <dbReference type="Proteomes" id="UP000730482"/>
    </source>
</evidence>
<proteinExistence type="predicted"/>
<gene>
    <name evidence="2" type="ORF">KGQ19_32310</name>
</gene>
<organism evidence="2 3">
    <name type="scientific">Catenulispora pinistramenti</name>
    <dbReference type="NCBI Taxonomy" id="2705254"/>
    <lineage>
        <taxon>Bacteria</taxon>
        <taxon>Bacillati</taxon>
        <taxon>Actinomycetota</taxon>
        <taxon>Actinomycetes</taxon>
        <taxon>Catenulisporales</taxon>
        <taxon>Catenulisporaceae</taxon>
        <taxon>Catenulispora</taxon>
    </lineage>
</organism>
<dbReference type="RefSeq" id="WP_212016287.1">
    <property type="nucleotide sequence ID" value="NZ_JAAFYZ010000144.1"/>
</dbReference>
<dbReference type="PANTHER" id="PTHR43433">
    <property type="entry name" value="HYDROLASE, ALPHA/BETA FOLD FAMILY PROTEIN"/>
    <property type="match status" value="1"/>
</dbReference>
<dbReference type="Pfam" id="PF00561">
    <property type="entry name" value="Abhydrolase_1"/>
    <property type="match status" value="1"/>
</dbReference>
<dbReference type="Gene3D" id="3.40.50.1820">
    <property type="entry name" value="alpha/beta hydrolase"/>
    <property type="match status" value="2"/>
</dbReference>
<dbReference type="InterPro" id="IPR000073">
    <property type="entry name" value="AB_hydrolase_1"/>
</dbReference>
<dbReference type="PANTHER" id="PTHR43433:SF5">
    <property type="entry name" value="AB HYDROLASE-1 DOMAIN-CONTAINING PROTEIN"/>
    <property type="match status" value="1"/>
</dbReference>
<accession>A0ABS5KZQ1</accession>
<evidence type="ECO:0000259" key="1">
    <source>
        <dbReference type="Pfam" id="PF00561"/>
    </source>
</evidence>
<dbReference type="InterPro" id="IPR050471">
    <property type="entry name" value="AB_hydrolase"/>
</dbReference>
<dbReference type="GO" id="GO:0016787">
    <property type="term" value="F:hydrolase activity"/>
    <property type="evidence" value="ECO:0007669"/>
    <property type="project" value="UniProtKB-KW"/>
</dbReference>
<evidence type="ECO:0000313" key="2">
    <source>
        <dbReference type="EMBL" id="MBS2551562.1"/>
    </source>
</evidence>
<feature type="domain" description="AB hydrolase-1" evidence="1">
    <location>
        <begin position="27"/>
        <end position="114"/>
    </location>
</feature>
<sequence length="253" mass="26774">MPEPAVSYFPAPDSTRLAYREVGEGRPLILLHGALGDGTQWLHHGHAEAFADRGRRVILPDFRGHGRSAKPRDAAFYPADVLTDDTFALLKHLGLDDYDLGGYSLGARIVIRLLVRGAGPGRAVAGGQGMQQVLGFGGGVGRMLRRIVDATGPLEAGSADERFARWFRSGDQDPVALLHALESLAPTPVEDLARVQVPTLVVMGTGDERAESVDALVAALPRATKVSVPGNHEQAAGSPEFLAAMLGFLGDGD</sequence>
<keyword evidence="3" id="KW-1185">Reference proteome</keyword>
<dbReference type="Proteomes" id="UP000730482">
    <property type="component" value="Unassembled WGS sequence"/>
</dbReference>
<dbReference type="SUPFAM" id="SSF53474">
    <property type="entry name" value="alpha/beta-Hydrolases"/>
    <property type="match status" value="1"/>
</dbReference>
<dbReference type="EMBL" id="JAAFYZ010000144">
    <property type="protein sequence ID" value="MBS2551562.1"/>
    <property type="molecule type" value="Genomic_DNA"/>
</dbReference>
<name>A0ABS5KZQ1_9ACTN</name>
<reference evidence="2 3" key="1">
    <citation type="submission" date="2020-02" db="EMBL/GenBank/DDBJ databases">
        <title>Acidophilic actinobacteria isolated from forest soil.</title>
        <authorList>
            <person name="Golinska P."/>
        </authorList>
    </citation>
    <scope>NUCLEOTIDE SEQUENCE [LARGE SCALE GENOMIC DNA]</scope>
    <source>
        <strain evidence="2 3">NL8</strain>
    </source>
</reference>
<dbReference type="InterPro" id="IPR029058">
    <property type="entry name" value="AB_hydrolase_fold"/>
</dbReference>
<protein>
    <submittedName>
        <fullName evidence="2">Alpha/beta fold hydrolase</fullName>
    </submittedName>
</protein>
<comment type="caution">
    <text evidence="2">The sequence shown here is derived from an EMBL/GenBank/DDBJ whole genome shotgun (WGS) entry which is preliminary data.</text>
</comment>